<evidence type="ECO:0000313" key="5">
    <source>
        <dbReference type="EMBL" id="VEV98060.1"/>
    </source>
</evidence>
<dbReference type="Gene3D" id="1.20.1250.20">
    <property type="entry name" value="MFS general substrate transporter like domains"/>
    <property type="match status" value="2"/>
</dbReference>
<feature type="transmembrane region" description="Helical" evidence="4">
    <location>
        <begin position="200"/>
        <end position="222"/>
    </location>
</feature>
<evidence type="ECO:0000256" key="2">
    <source>
        <dbReference type="ARBA" id="ARBA00022989"/>
    </source>
</evidence>
<dbReference type="EMBL" id="LR215729">
    <property type="protein sequence ID" value="VEV98060.1"/>
    <property type="molecule type" value="Genomic_DNA"/>
</dbReference>
<gene>
    <name evidence="5" type="ORF">PMYSY11_3016</name>
</gene>
<evidence type="ECO:0000256" key="1">
    <source>
        <dbReference type="ARBA" id="ARBA00022692"/>
    </source>
</evidence>
<feature type="transmembrane region" description="Helical" evidence="4">
    <location>
        <begin position="318"/>
        <end position="337"/>
    </location>
</feature>
<accession>A0A653E5Q6</accession>
<keyword evidence="2 4" id="KW-1133">Transmembrane helix</keyword>
<dbReference type="SUPFAM" id="SSF103473">
    <property type="entry name" value="MFS general substrate transporter"/>
    <property type="match status" value="1"/>
</dbReference>
<dbReference type="RefSeq" id="WP_150548689.1">
    <property type="nucleotide sequence ID" value="NZ_LR215729.2"/>
</dbReference>
<evidence type="ECO:0000256" key="4">
    <source>
        <dbReference type="SAM" id="Phobius"/>
    </source>
</evidence>
<dbReference type="AlphaFoldDB" id="A0A653E5Q6"/>
<keyword evidence="3 4" id="KW-0472">Membrane</keyword>
<proteinExistence type="predicted"/>
<organism evidence="5">
    <name type="scientific">Pseudomonas marincola</name>
    <dbReference type="NCBI Taxonomy" id="437900"/>
    <lineage>
        <taxon>Bacteria</taxon>
        <taxon>Pseudomonadati</taxon>
        <taxon>Pseudomonadota</taxon>
        <taxon>Gammaproteobacteria</taxon>
        <taxon>Pseudomonadales</taxon>
        <taxon>Pseudomonadaceae</taxon>
        <taxon>Pseudomonas</taxon>
    </lineage>
</organism>
<feature type="transmembrane region" description="Helical" evidence="4">
    <location>
        <begin position="343"/>
        <end position="364"/>
    </location>
</feature>
<keyword evidence="1 4" id="KW-0812">Transmembrane</keyword>
<reference evidence="5" key="1">
    <citation type="submission" date="2019-02" db="EMBL/GenBank/DDBJ databases">
        <authorList>
            <consortium name="Genoscope - CEA"/>
            <person name="William W."/>
        </authorList>
    </citation>
    <scope>NUCLEOTIDE SEQUENCE [LARGE SCALE GENOMIC DNA]</scope>
    <source>
        <strain evidence="5">YSy11</strain>
    </source>
</reference>
<feature type="transmembrane region" description="Helical" evidence="4">
    <location>
        <begin position="414"/>
        <end position="432"/>
    </location>
</feature>
<evidence type="ECO:0000256" key="3">
    <source>
        <dbReference type="ARBA" id="ARBA00023136"/>
    </source>
</evidence>
<dbReference type="GO" id="GO:0022857">
    <property type="term" value="F:transmembrane transporter activity"/>
    <property type="evidence" value="ECO:0007669"/>
    <property type="project" value="InterPro"/>
</dbReference>
<name>A0A653E5Q6_9PSED</name>
<feature type="transmembrane region" description="Helical" evidence="4">
    <location>
        <begin position="282"/>
        <end position="306"/>
    </location>
</feature>
<feature type="transmembrane region" description="Helical" evidence="4">
    <location>
        <begin position="384"/>
        <end position="408"/>
    </location>
</feature>
<sequence>MNKSTVSEDIYSKLVNEEDARVCSEISESQCSNLPANFLLMVISHFFSKLGDALASPKVVLPWVMQSINAPLYLIGFLVPIRESGSLIPQLLIASYIRRVQVRKWIWVAGSLIQAAAISSIGLVAWQLEGSSAGWSIIALITLFSLARGLCSVASKDVIGKTIPKTRRGQVNGWSASAAGLVTVGVAGVLLLSGESQPTTLMYALLIGGAGLLWIIAALFYAQIKEQPGATEGGGNALREAIQRLSIMRDDKPFRRFVITRSLLLCSALSAPYYVVLGQKNIGTAASLLGLFMLASGAASLFSAPIWGRFADVSSRQVMIIAALMTSALGLAVYLLQTLHSDWLAVSWVLPALYFMLSIAHQGVRIGRKTYVVDLAEGNKRTDYVAVSNTLIGLILLLMGFLGALGAVLDVSEIILLLSVLGAIGAAMAMTLPQAE</sequence>
<dbReference type="InterPro" id="IPR052528">
    <property type="entry name" value="Sugar_transport-like"/>
</dbReference>
<dbReference type="PANTHER" id="PTHR23526:SF4">
    <property type="entry name" value="INTEGRAL MEMBRANE TRANSPORT PROTEIN"/>
    <property type="match status" value="1"/>
</dbReference>
<dbReference type="InterPro" id="IPR011701">
    <property type="entry name" value="MFS"/>
</dbReference>
<feature type="transmembrane region" description="Helical" evidence="4">
    <location>
        <begin position="105"/>
        <end position="126"/>
    </location>
</feature>
<dbReference type="PANTHER" id="PTHR23526">
    <property type="entry name" value="INTEGRAL MEMBRANE TRANSPORT PROTEIN-RELATED"/>
    <property type="match status" value="1"/>
</dbReference>
<feature type="transmembrane region" description="Helical" evidence="4">
    <location>
        <begin position="132"/>
        <end position="151"/>
    </location>
</feature>
<dbReference type="InterPro" id="IPR036259">
    <property type="entry name" value="MFS_trans_sf"/>
</dbReference>
<feature type="transmembrane region" description="Helical" evidence="4">
    <location>
        <begin position="171"/>
        <end position="194"/>
    </location>
</feature>
<protein>
    <submittedName>
        <fullName evidence="5">MFS transporter</fullName>
    </submittedName>
</protein>
<feature type="transmembrane region" description="Helical" evidence="4">
    <location>
        <begin position="258"/>
        <end position="276"/>
    </location>
</feature>
<dbReference type="Pfam" id="PF07690">
    <property type="entry name" value="MFS_1"/>
    <property type="match status" value="1"/>
</dbReference>